<dbReference type="eggNOG" id="COG3832">
    <property type="taxonomic scope" value="Bacteria"/>
</dbReference>
<dbReference type="SUPFAM" id="SSF55961">
    <property type="entry name" value="Bet v1-like"/>
    <property type="match status" value="1"/>
</dbReference>
<proteinExistence type="inferred from homology"/>
<comment type="similarity">
    <text evidence="1">Belongs to the AHA1 family.</text>
</comment>
<protein>
    <recommendedName>
        <fullName evidence="2">Activator of Hsp90 ATPase homologue 1/2-like C-terminal domain-containing protein</fullName>
    </recommendedName>
</protein>
<dbReference type="Gene3D" id="3.30.530.20">
    <property type="match status" value="1"/>
</dbReference>
<dbReference type="KEGG" id="sus:Acid_1876"/>
<feature type="domain" description="Activator of Hsp90 ATPase homologue 1/2-like C-terminal" evidence="2">
    <location>
        <begin position="2"/>
        <end position="95"/>
    </location>
</feature>
<dbReference type="InParanoid" id="Q027E7"/>
<evidence type="ECO:0000259" key="2">
    <source>
        <dbReference type="Pfam" id="PF08327"/>
    </source>
</evidence>
<evidence type="ECO:0000313" key="3">
    <source>
        <dbReference type="EMBL" id="ABJ82866.1"/>
    </source>
</evidence>
<reference evidence="3" key="1">
    <citation type="submission" date="2006-10" db="EMBL/GenBank/DDBJ databases">
        <title>Complete sequence of Solibacter usitatus Ellin6076.</title>
        <authorList>
            <consortium name="US DOE Joint Genome Institute"/>
            <person name="Copeland A."/>
            <person name="Lucas S."/>
            <person name="Lapidus A."/>
            <person name="Barry K."/>
            <person name="Detter J.C."/>
            <person name="Glavina del Rio T."/>
            <person name="Hammon N."/>
            <person name="Israni S."/>
            <person name="Dalin E."/>
            <person name="Tice H."/>
            <person name="Pitluck S."/>
            <person name="Thompson L.S."/>
            <person name="Brettin T."/>
            <person name="Bruce D."/>
            <person name="Han C."/>
            <person name="Tapia R."/>
            <person name="Gilna P."/>
            <person name="Schmutz J."/>
            <person name="Larimer F."/>
            <person name="Land M."/>
            <person name="Hauser L."/>
            <person name="Kyrpides N."/>
            <person name="Mikhailova N."/>
            <person name="Janssen P.H."/>
            <person name="Kuske C.R."/>
            <person name="Richardson P."/>
        </authorList>
    </citation>
    <scope>NUCLEOTIDE SEQUENCE</scope>
    <source>
        <strain evidence="3">Ellin6076</strain>
    </source>
</reference>
<dbReference type="InterPro" id="IPR013538">
    <property type="entry name" value="ASHA1/2-like_C"/>
</dbReference>
<sequence>MENNFRPVVGARCQFRMKPQPGFNGVIQCEVLEVQPPVRIVYTWDGGGAWGRTTLAWTLEACVEHTKLTLEHTGFRGFRPFLLSLMMGSGWRRKLSTTVKAILARIASESHARKEKA</sequence>
<accession>Q027E7</accession>
<dbReference type="CDD" id="cd07814">
    <property type="entry name" value="SRPBCC_CalC_Aha1-like"/>
    <property type="match status" value="1"/>
</dbReference>
<gene>
    <name evidence="3" type="ordered locus">Acid_1876</name>
</gene>
<dbReference type="HOGENOM" id="CLU_108923_9_1_0"/>
<dbReference type="STRING" id="234267.Acid_1876"/>
<organism evidence="3">
    <name type="scientific">Solibacter usitatus (strain Ellin6076)</name>
    <dbReference type="NCBI Taxonomy" id="234267"/>
    <lineage>
        <taxon>Bacteria</taxon>
        <taxon>Pseudomonadati</taxon>
        <taxon>Acidobacteriota</taxon>
        <taxon>Terriglobia</taxon>
        <taxon>Bryobacterales</taxon>
        <taxon>Solibacteraceae</taxon>
        <taxon>Candidatus Solibacter</taxon>
    </lineage>
</organism>
<dbReference type="EMBL" id="CP000473">
    <property type="protein sequence ID" value="ABJ82866.1"/>
    <property type="molecule type" value="Genomic_DNA"/>
</dbReference>
<dbReference type="AlphaFoldDB" id="Q027E7"/>
<dbReference type="Pfam" id="PF08327">
    <property type="entry name" value="AHSA1"/>
    <property type="match status" value="1"/>
</dbReference>
<name>Q027E7_SOLUE</name>
<evidence type="ECO:0000256" key="1">
    <source>
        <dbReference type="ARBA" id="ARBA00006817"/>
    </source>
</evidence>
<dbReference type="InterPro" id="IPR023393">
    <property type="entry name" value="START-like_dom_sf"/>
</dbReference>